<feature type="compositionally biased region" description="Basic and acidic residues" evidence="9">
    <location>
        <begin position="959"/>
        <end position="972"/>
    </location>
</feature>
<feature type="region of interest" description="Disordered" evidence="9">
    <location>
        <begin position="78"/>
        <end position="104"/>
    </location>
</feature>
<feature type="region of interest" description="Disordered" evidence="9">
    <location>
        <begin position="286"/>
        <end position="454"/>
    </location>
</feature>
<feature type="compositionally biased region" description="Basic and acidic residues" evidence="9">
    <location>
        <begin position="395"/>
        <end position="421"/>
    </location>
</feature>
<evidence type="ECO:0000256" key="6">
    <source>
        <dbReference type="ARBA" id="ARBA00023157"/>
    </source>
</evidence>
<feature type="compositionally biased region" description="Basic and acidic residues" evidence="9">
    <location>
        <begin position="155"/>
        <end position="185"/>
    </location>
</feature>
<protein>
    <submittedName>
        <fullName evidence="13">Uncharacterized protein</fullName>
    </submittedName>
</protein>
<dbReference type="Gene3D" id="3.10.100.10">
    <property type="entry name" value="Mannose-Binding Protein A, subunit A"/>
    <property type="match status" value="1"/>
</dbReference>
<feature type="compositionally biased region" description="Basic residues" evidence="9">
    <location>
        <begin position="378"/>
        <end position="394"/>
    </location>
</feature>
<keyword evidence="14" id="KW-1185">Reference proteome</keyword>
<keyword evidence="5" id="KW-0496">Mitochondrion</keyword>
<dbReference type="Gene3D" id="1.10.10.140">
    <property type="entry name" value="Cytochrome c oxidase, subunit VIb"/>
    <property type="match status" value="1"/>
</dbReference>
<keyword evidence="10" id="KW-0472">Membrane</keyword>
<evidence type="ECO:0000313" key="14">
    <source>
        <dbReference type="Proteomes" id="UP001187415"/>
    </source>
</evidence>
<dbReference type="Gene3D" id="2.60.120.200">
    <property type="match status" value="1"/>
</dbReference>
<reference evidence="13" key="1">
    <citation type="submission" date="2023-07" db="EMBL/GenBank/DDBJ databases">
        <title>Chromosome-level Genome Assembly of Striped Snakehead (Channa striata).</title>
        <authorList>
            <person name="Liu H."/>
        </authorList>
    </citation>
    <scope>NUCLEOTIDE SEQUENCE</scope>
    <source>
        <strain evidence="13">Gz</strain>
        <tissue evidence="13">Muscle</tissue>
    </source>
</reference>
<dbReference type="PROSITE" id="PS50041">
    <property type="entry name" value="C_TYPE_LECTIN_2"/>
    <property type="match status" value="1"/>
</dbReference>
<comment type="subcellular location">
    <subcellularLocation>
        <location evidence="2">Mitochondrion</location>
    </subcellularLocation>
</comment>
<feature type="compositionally biased region" description="Polar residues" evidence="9">
    <location>
        <begin position="225"/>
        <end position="241"/>
    </location>
</feature>
<dbReference type="PRINTS" id="PR00895">
    <property type="entry name" value="PENTAXIN"/>
</dbReference>
<dbReference type="InterPro" id="IPR030476">
    <property type="entry name" value="Pentaxin_CS"/>
</dbReference>
<dbReference type="InterPro" id="IPR016186">
    <property type="entry name" value="C-type_lectin-like/link_sf"/>
</dbReference>
<dbReference type="PROSITE" id="PS00289">
    <property type="entry name" value="PTX_1"/>
    <property type="match status" value="1"/>
</dbReference>
<dbReference type="SUPFAM" id="SSF49899">
    <property type="entry name" value="Concanavalin A-like lectins/glucanases"/>
    <property type="match status" value="1"/>
</dbReference>
<dbReference type="CDD" id="cd00152">
    <property type="entry name" value="PTX"/>
    <property type="match status" value="1"/>
</dbReference>
<feature type="compositionally biased region" description="Basic and acidic residues" evidence="9">
    <location>
        <begin position="207"/>
        <end position="222"/>
    </location>
</feature>
<keyword evidence="10" id="KW-1133">Transmembrane helix</keyword>
<comment type="caution">
    <text evidence="13">The sequence shown here is derived from an EMBL/GenBank/DDBJ whole genome shotgun (WGS) entry which is preliminary data.</text>
</comment>
<dbReference type="Pfam" id="PF00354">
    <property type="entry name" value="Pentaxin"/>
    <property type="match status" value="1"/>
</dbReference>
<keyword evidence="6" id="KW-1015">Disulfide bond</keyword>
<comment type="caution">
    <text evidence="8">Lacks conserved residue(s) required for the propagation of feature annotation.</text>
</comment>
<evidence type="ECO:0000256" key="3">
    <source>
        <dbReference type="ARBA" id="ARBA00022723"/>
    </source>
</evidence>
<evidence type="ECO:0000259" key="12">
    <source>
        <dbReference type="PROSITE" id="PS51828"/>
    </source>
</evidence>
<feature type="compositionally biased region" description="Basic and acidic residues" evidence="9">
    <location>
        <begin position="286"/>
        <end position="341"/>
    </location>
</feature>
<evidence type="ECO:0000256" key="4">
    <source>
        <dbReference type="ARBA" id="ARBA00022837"/>
    </source>
</evidence>
<dbReference type="SUPFAM" id="SSF56436">
    <property type="entry name" value="C-type lectin-like"/>
    <property type="match status" value="1"/>
</dbReference>
<feature type="domain" description="C-type lectin" evidence="11">
    <location>
        <begin position="743"/>
        <end position="865"/>
    </location>
</feature>
<dbReference type="InterPro" id="IPR001304">
    <property type="entry name" value="C-type_lectin-like"/>
</dbReference>
<feature type="domain" description="Pentraxin (PTX)" evidence="12">
    <location>
        <begin position="483"/>
        <end position="686"/>
    </location>
</feature>
<dbReference type="PANTHER" id="PTHR19277:SF3">
    <property type="entry name" value="NEURONAL PENTRAXIN-1-RELATED"/>
    <property type="match status" value="1"/>
</dbReference>
<feature type="region of interest" description="Disordered" evidence="9">
    <location>
        <begin position="941"/>
        <end position="989"/>
    </location>
</feature>
<evidence type="ECO:0000256" key="1">
    <source>
        <dbReference type="ARBA" id="ARBA00001913"/>
    </source>
</evidence>
<evidence type="ECO:0000256" key="7">
    <source>
        <dbReference type="ARBA" id="ARBA00023180"/>
    </source>
</evidence>
<keyword evidence="4" id="KW-0106">Calcium</keyword>
<keyword evidence="7" id="KW-0325">Glycoprotein</keyword>
<dbReference type="InterPro" id="IPR001759">
    <property type="entry name" value="PTX_dom"/>
</dbReference>
<feature type="transmembrane region" description="Helical" evidence="10">
    <location>
        <begin position="20"/>
        <end position="43"/>
    </location>
</feature>
<comment type="cofactor">
    <cofactor evidence="1">
        <name>Ca(2+)</name>
        <dbReference type="ChEBI" id="CHEBI:29108"/>
    </cofactor>
</comment>
<accession>A0AA88M5S3</accession>
<keyword evidence="3" id="KW-0479">Metal-binding</keyword>
<sequence length="989" mass="111778">MSRDISPLSLMPLSVRHRQWLGALLGFVLPLFPLRSLILYSFLSCAAATGTLPGIEHDYSISPKFVCTPIPPEADPSCFSPPSVPHGASSNGHSNSHNGSNRRGMMSDEAKATILHLRESLVRQKETILDQRETIRELTAKLTLCEGFGSHHSIGHHDNHHSGHHENHHDTHRDNHHDSHHDDHHGHHSSHHASSSSHHGPSAYPSSDHHYSHGNHRADTHNRKVSSYTKHSSFSPEQTGKTLQTLKERLENLQARNSSSSYSSSLRELLQRKISALEEQLHSYNRDNHDYGHHNDHHGDHHDGNHSSSHFDDHHDDHHTTGHHDPHHDDHHGTGHHDDHHGGHHSNHHESQRHNHHSSHHYDHHYGWPHSQHPGHYSNHHGMHHSDHHPHHADHHRDDHHDYHHSPFHHYNDHHDGHLDITHTGNHHHHDQHGNDHQPRRLPLSSKETSLQGPGHGKLETVLSQLHHGNTDHGIHKKLKSPSAFMLDFPMRTNYMFARMRRSVVTEVFALTVCLWLKAGAGPGLGTPFSYAVPGQANELVLIEWGNNPMELLISDKAVTLPITLTDGKWHHVCVTWTTRDGVWEAYQDGAKKGTGQNLSAWHPIKPGGTFILGQEQDTLGGRFDVTQSFMGELSDLQIWSRVLTPNEIHSQATCGGHLVGDIMSWSEESVELHVVQTTLLFQSQSKLQETKLRDLTNRLETLNKSYHLLFSQYPALNQYCSAGNSSTGERQCSPCPAGWTPQGDKCFLFSQDRADWISSQYHCMTLGGATATVRTEDEQVFLWKKAQSLSQGDSYWLGLRSSTADGGWQWSDGSGLKEGPQFWWREPDATADNRELCGRLTPGDDYRRSWFTSRCSNSLRSICEKRQASLPGISVSKQPTMSDLMEEKIKNYRTAPFDARFPNTNQTRNCFQNYLDVTKLCQPKTRTRLLPVVSEGLQEPVPHELGSEMGRAASVRGEVTRETETRSERLRPSSTTARSPGGRDVRRV</sequence>
<dbReference type="SUPFAM" id="SSF47694">
    <property type="entry name" value="Cytochrome c oxidase subunit h"/>
    <property type="match status" value="1"/>
</dbReference>
<dbReference type="PROSITE" id="PS51828">
    <property type="entry name" value="PTX_2"/>
    <property type="match status" value="1"/>
</dbReference>
<feature type="region of interest" description="Disordered" evidence="9">
    <location>
        <begin position="153"/>
        <end position="241"/>
    </location>
</feature>
<evidence type="ECO:0000256" key="10">
    <source>
        <dbReference type="SAM" id="Phobius"/>
    </source>
</evidence>
<dbReference type="PANTHER" id="PTHR19277">
    <property type="entry name" value="PENTRAXIN"/>
    <property type="match status" value="1"/>
</dbReference>
<dbReference type="InterPro" id="IPR013320">
    <property type="entry name" value="ConA-like_dom_sf"/>
</dbReference>
<dbReference type="InterPro" id="IPR016187">
    <property type="entry name" value="CTDL_fold"/>
</dbReference>
<dbReference type="InterPro" id="IPR036549">
    <property type="entry name" value="CX6/COA6-like_sf"/>
</dbReference>
<evidence type="ECO:0000256" key="9">
    <source>
        <dbReference type="SAM" id="MobiDB-lite"/>
    </source>
</evidence>
<organism evidence="13 14">
    <name type="scientific">Channa striata</name>
    <name type="common">Snakehead murrel</name>
    <name type="synonym">Ophicephalus striatus</name>
    <dbReference type="NCBI Taxonomy" id="64152"/>
    <lineage>
        <taxon>Eukaryota</taxon>
        <taxon>Metazoa</taxon>
        <taxon>Chordata</taxon>
        <taxon>Craniata</taxon>
        <taxon>Vertebrata</taxon>
        <taxon>Euteleostomi</taxon>
        <taxon>Actinopterygii</taxon>
        <taxon>Neopterygii</taxon>
        <taxon>Teleostei</taxon>
        <taxon>Neoteleostei</taxon>
        <taxon>Acanthomorphata</taxon>
        <taxon>Anabantaria</taxon>
        <taxon>Anabantiformes</taxon>
        <taxon>Channoidei</taxon>
        <taxon>Channidae</taxon>
        <taxon>Channa</taxon>
    </lineage>
</organism>
<evidence type="ECO:0000256" key="2">
    <source>
        <dbReference type="ARBA" id="ARBA00004173"/>
    </source>
</evidence>
<dbReference type="SMART" id="SM00034">
    <property type="entry name" value="CLECT"/>
    <property type="match status" value="1"/>
</dbReference>
<dbReference type="GO" id="GO:0046872">
    <property type="term" value="F:metal ion binding"/>
    <property type="evidence" value="ECO:0007669"/>
    <property type="project" value="UniProtKB-KW"/>
</dbReference>
<dbReference type="GO" id="GO:0005739">
    <property type="term" value="C:mitochondrion"/>
    <property type="evidence" value="ECO:0007669"/>
    <property type="project" value="UniProtKB-SubCell"/>
</dbReference>
<proteinExistence type="predicted"/>
<dbReference type="EMBL" id="JAUPFM010000014">
    <property type="protein sequence ID" value="KAK2830816.1"/>
    <property type="molecule type" value="Genomic_DNA"/>
</dbReference>
<keyword evidence="10" id="KW-0812">Transmembrane</keyword>
<evidence type="ECO:0000259" key="11">
    <source>
        <dbReference type="PROSITE" id="PS50041"/>
    </source>
</evidence>
<gene>
    <name evidence="13" type="ORF">Q5P01_018747</name>
</gene>
<dbReference type="AlphaFoldDB" id="A0AA88M5S3"/>
<evidence type="ECO:0000313" key="13">
    <source>
        <dbReference type="EMBL" id="KAK2830816.1"/>
    </source>
</evidence>
<feature type="compositionally biased region" description="Low complexity" evidence="9">
    <location>
        <begin position="86"/>
        <end position="101"/>
    </location>
</feature>
<dbReference type="FunFam" id="2.60.120.200:FF:000012">
    <property type="entry name" value="neuronal pentraxin receptor"/>
    <property type="match status" value="1"/>
</dbReference>
<dbReference type="Pfam" id="PF00059">
    <property type="entry name" value="Lectin_C"/>
    <property type="match status" value="1"/>
</dbReference>
<evidence type="ECO:0000256" key="8">
    <source>
        <dbReference type="PROSITE-ProRule" id="PRU01172"/>
    </source>
</evidence>
<name>A0AA88M5S3_CHASR</name>
<dbReference type="Proteomes" id="UP001187415">
    <property type="component" value="Unassembled WGS sequence"/>
</dbReference>
<evidence type="ECO:0000256" key="5">
    <source>
        <dbReference type="ARBA" id="ARBA00023128"/>
    </source>
</evidence>
<dbReference type="InterPro" id="IPR051360">
    <property type="entry name" value="Neuronal_Pentraxin_Related"/>
</dbReference>
<dbReference type="SMART" id="SM00159">
    <property type="entry name" value="PTX"/>
    <property type="match status" value="1"/>
</dbReference>